<dbReference type="PANTHER" id="PTHR11827:SF72">
    <property type="entry name" value="GH08340P"/>
    <property type="match status" value="1"/>
</dbReference>
<reference evidence="6" key="1">
    <citation type="submission" date="2021-02" db="EMBL/GenBank/DDBJ databases">
        <authorList>
            <person name="Dougan E. K."/>
            <person name="Rhodes N."/>
            <person name="Thang M."/>
            <person name="Chan C."/>
        </authorList>
    </citation>
    <scope>NUCLEOTIDE SEQUENCE</scope>
</reference>
<feature type="transmembrane region" description="Helical" evidence="5">
    <location>
        <begin position="45"/>
        <end position="64"/>
    </location>
</feature>
<keyword evidence="7" id="KW-1185">Reference proteome</keyword>
<gene>
    <name evidence="6" type="ORF">PGLA1383_LOCUS21964</name>
</gene>
<dbReference type="EMBL" id="CAJNNV010015755">
    <property type="protein sequence ID" value="CAE8603760.1"/>
    <property type="molecule type" value="Genomic_DNA"/>
</dbReference>
<keyword evidence="4 5" id="KW-0472">Membrane</keyword>
<organism evidence="6 7">
    <name type="scientific">Polarella glacialis</name>
    <name type="common">Dinoflagellate</name>
    <dbReference type="NCBI Taxonomy" id="89957"/>
    <lineage>
        <taxon>Eukaryota</taxon>
        <taxon>Sar</taxon>
        <taxon>Alveolata</taxon>
        <taxon>Dinophyceae</taxon>
        <taxon>Suessiales</taxon>
        <taxon>Suessiaceae</taxon>
        <taxon>Polarella</taxon>
    </lineage>
</organism>
<feature type="non-terminal residue" evidence="6">
    <location>
        <position position="124"/>
    </location>
</feature>
<keyword evidence="2 5" id="KW-0812">Transmembrane</keyword>
<accession>A0A813F0Z4</accession>
<sequence length="124" mass="13381">MAAPEYQIVKVGDINNIRFTGYIILACAVAIILAGIKYVSRVGSLFLMIVLFVILCMYVGCFIGPGDRAPADYSVALTGGGDMDLSWTGPSAASFSDNWGEAYTKPQLAFPSDTTEWNFMTMMG</sequence>
<protein>
    <submittedName>
        <fullName evidence="6">Uncharacterized protein</fullName>
    </submittedName>
</protein>
<dbReference type="PANTHER" id="PTHR11827">
    <property type="entry name" value="SOLUTE CARRIER FAMILY 12, CATION COTRANSPORTERS"/>
    <property type="match status" value="1"/>
</dbReference>
<dbReference type="GO" id="GO:0015377">
    <property type="term" value="F:chloride:monoatomic cation symporter activity"/>
    <property type="evidence" value="ECO:0007669"/>
    <property type="project" value="InterPro"/>
</dbReference>
<keyword evidence="3 5" id="KW-1133">Transmembrane helix</keyword>
<feature type="transmembrane region" description="Helical" evidence="5">
    <location>
        <begin position="21"/>
        <end position="39"/>
    </location>
</feature>
<evidence type="ECO:0000256" key="1">
    <source>
        <dbReference type="ARBA" id="ARBA00004141"/>
    </source>
</evidence>
<evidence type="ECO:0000256" key="2">
    <source>
        <dbReference type="ARBA" id="ARBA00022692"/>
    </source>
</evidence>
<evidence type="ECO:0000313" key="6">
    <source>
        <dbReference type="EMBL" id="CAE8603760.1"/>
    </source>
</evidence>
<dbReference type="Proteomes" id="UP000654075">
    <property type="component" value="Unassembled WGS sequence"/>
</dbReference>
<comment type="subcellular location">
    <subcellularLocation>
        <location evidence="1">Membrane</location>
        <topology evidence="1">Multi-pass membrane protein</topology>
    </subcellularLocation>
</comment>
<dbReference type="AlphaFoldDB" id="A0A813F0Z4"/>
<evidence type="ECO:0000256" key="4">
    <source>
        <dbReference type="ARBA" id="ARBA00023136"/>
    </source>
</evidence>
<dbReference type="InterPro" id="IPR004842">
    <property type="entry name" value="SLC12A_fam"/>
</dbReference>
<evidence type="ECO:0000256" key="3">
    <source>
        <dbReference type="ARBA" id="ARBA00022989"/>
    </source>
</evidence>
<proteinExistence type="predicted"/>
<evidence type="ECO:0000256" key="5">
    <source>
        <dbReference type="SAM" id="Phobius"/>
    </source>
</evidence>
<name>A0A813F0Z4_POLGL</name>
<comment type="caution">
    <text evidence="6">The sequence shown here is derived from an EMBL/GenBank/DDBJ whole genome shotgun (WGS) entry which is preliminary data.</text>
</comment>
<dbReference type="GO" id="GO:0016020">
    <property type="term" value="C:membrane"/>
    <property type="evidence" value="ECO:0007669"/>
    <property type="project" value="UniProtKB-SubCell"/>
</dbReference>
<evidence type="ECO:0000313" key="7">
    <source>
        <dbReference type="Proteomes" id="UP000654075"/>
    </source>
</evidence>